<sequence length="67" mass="7600">MDGSLRCSRGTDWHQQPRTNTPSPPGLQFLSTVNITGGEHETYNIRNGPNRLRLVVPILNRRNLCRS</sequence>
<gene>
    <name evidence="2" type="ORF">QBC32DRAFT_335392</name>
</gene>
<reference evidence="2" key="1">
    <citation type="journal article" date="2023" name="Mol. Phylogenet. Evol.">
        <title>Genome-scale phylogeny and comparative genomics of the fungal order Sordariales.</title>
        <authorList>
            <person name="Hensen N."/>
            <person name="Bonometti L."/>
            <person name="Westerberg I."/>
            <person name="Brannstrom I.O."/>
            <person name="Guillou S."/>
            <person name="Cros-Aarteil S."/>
            <person name="Calhoun S."/>
            <person name="Haridas S."/>
            <person name="Kuo A."/>
            <person name="Mondo S."/>
            <person name="Pangilinan J."/>
            <person name="Riley R."/>
            <person name="LaButti K."/>
            <person name="Andreopoulos B."/>
            <person name="Lipzen A."/>
            <person name="Chen C."/>
            <person name="Yan M."/>
            <person name="Daum C."/>
            <person name="Ng V."/>
            <person name="Clum A."/>
            <person name="Steindorff A."/>
            <person name="Ohm R.A."/>
            <person name="Martin F."/>
            <person name="Silar P."/>
            <person name="Natvig D.O."/>
            <person name="Lalanne C."/>
            <person name="Gautier V."/>
            <person name="Ament-Velasquez S.L."/>
            <person name="Kruys A."/>
            <person name="Hutchinson M.I."/>
            <person name="Powell A.J."/>
            <person name="Barry K."/>
            <person name="Miller A.N."/>
            <person name="Grigoriev I.V."/>
            <person name="Debuchy R."/>
            <person name="Gladieux P."/>
            <person name="Hiltunen Thoren M."/>
            <person name="Johannesson H."/>
        </authorList>
    </citation>
    <scope>NUCLEOTIDE SEQUENCE</scope>
    <source>
        <strain evidence="2">CBS 626.80</strain>
    </source>
</reference>
<evidence type="ECO:0000256" key="1">
    <source>
        <dbReference type="SAM" id="MobiDB-lite"/>
    </source>
</evidence>
<protein>
    <submittedName>
        <fullName evidence="2">Uncharacterized protein</fullName>
    </submittedName>
</protein>
<organism evidence="2 3">
    <name type="scientific">Pseudoneurospora amorphoporcata</name>
    <dbReference type="NCBI Taxonomy" id="241081"/>
    <lineage>
        <taxon>Eukaryota</taxon>
        <taxon>Fungi</taxon>
        <taxon>Dikarya</taxon>
        <taxon>Ascomycota</taxon>
        <taxon>Pezizomycotina</taxon>
        <taxon>Sordariomycetes</taxon>
        <taxon>Sordariomycetidae</taxon>
        <taxon>Sordariales</taxon>
        <taxon>Sordariaceae</taxon>
        <taxon>Pseudoneurospora</taxon>
    </lineage>
</organism>
<keyword evidence="3" id="KW-1185">Reference proteome</keyword>
<evidence type="ECO:0000313" key="2">
    <source>
        <dbReference type="EMBL" id="KAK3954772.1"/>
    </source>
</evidence>
<dbReference type="EMBL" id="MU859085">
    <property type="protein sequence ID" value="KAK3954772.1"/>
    <property type="molecule type" value="Genomic_DNA"/>
</dbReference>
<evidence type="ECO:0000313" key="3">
    <source>
        <dbReference type="Proteomes" id="UP001303222"/>
    </source>
</evidence>
<comment type="caution">
    <text evidence="2">The sequence shown here is derived from an EMBL/GenBank/DDBJ whole genome shotgun (WGS) entry which is preliminary data.</text>
</comment>
<feature type="region of interest" description="Disordered" evidence="1">
    <location>
        <begin position="1"/>
        <end position="31"/>
    </location>
</feature>
<name>A0AAN6NZ67_9PEZI</name>
<accession>A0AAN6NZ67</accession>
<reference evidence="2" key="2">
    <citation type="submission" date="2023-06" db="EMBL/GenBank/DDBJ databases">
        <authorList>
            <consortium name="Lawrence Berkeley National Laboratory"/>
            <person name="Mondo S.J."/>
            <person name="Hensen N."/>
            <person name="Bonometti L."/>
            <person name="Westerberg I."/>
            <person name="Brannstrom I.O."/>
            <person name="Guillou S."/>
            <person name="Cros-Aarteil S."/>
            <person name="Calhoun S."/>
            <person name="Haridas S."/>
            <person name="Kuo A."/>
            <person name="Pangilinan J."/>
            <person name="Riley R."/>
            <person name="Labutti K."/>
            <person name="Andreopoulos B."/>
            <person name="Lipzen A."/>
            <person name="Chen C."/>
            <person name="Yanf M."/>
            <person name="Daum C."/>
            <person name="Ng V."/>
            <person name="Clum A."/>
            <person name="Steindorff A."/>
            <person name="Ohm R."/>
            <person name="Martin F."/>
            <person name="Silar P."/>
            <person name="Natvig D."/>
            <person name="Lalanne C."/>
            <person name="Gautier V."/>
            <person name="Ament-Velasquez S.L."/>
            <person name="Kruys A."/>
            <person name="Hutchinson M.I."/>
            <person name="Powell A.J."/>
            <person name="Barry K."/>
            <person name="Miller A.N."/>
            <person name="Grigoriev I.V."/>
            <person name="Debuchy R."/>
            <person name="Gladieux P."/>
            <person name="Thoren M.H."/>
            <person name="Johannesson H."/>
        </authorList>
    </citation>
    <scope>NUCLEOTIDE SEQUENCE</scope>
    <source>
        <strain evidence="2">CBS 626.80</strain>
    </source>
</reference>
<dbReference type="AlphaFoldDB" id="A0AAN6NZ67"/>
<dbReference type="Proteomes" id="UP001303222">
    <property type="component" value="Unassembled WGS sequence"/>
</dbReference>
<proteinExistence type="predicted"/>